<keyword evidence="1" id="KW-0472">Membrane</keyword>
<organism evidence="3 4">
    <name type="scientific">Segatella oulorum</name>
    <dbReference type="NCBI Taxonomy" id="28136"/>
    <lineage>
        <taxon>Bacteria</taxon>
        <taxon>Pseudomonadati</taxon>
        <taxon>Bacteroidota</taxon>
        <taxon>Bacteroidia</taxon>
        <taxon>Bacteroidales</taxon>
        <taxon>Prevotellaceae</taxon>
        <taxon>Segatella</taxon>
    </lineage>
</organism>
<dbReference type="InterPro" id="IPR003675">
    <property type="entry name" value="Rce1/LyrA-like_dom"/>
</dbReference>
<dbReference type="RefSeq" id="WP_025071189.1">
    <property type="nucleotide sequence ID" value="NZ_FUXK01000044.1"/>
</dbReference>
<dbReference type="AlphaFoldDB" id="A0A1T4RZI3"/>
<evidence type="ECO:0000259" key="2">
    <source>
        <dbReference type="Pfam" id="PF02517"/>
    </source>
</evidence>
<dbReference type="GO" id="GO:0004175">
    <property type="term" value="F:endopeptidase activity"/>
    <property type="evidence" value="ECO:0007669"/>
    <property type="project" value="UniProtKB-ARBA"/>
</dbReference>
<dbReference type="EMBL" id="FUXK01000044">
    <property type="protein sequence ID" value="SKA21355.1"/>
    <property type="molecule type" value="Genomic_DNA"/>
</dbReference>
<feature type="transmembrane region" description="Helical" evidence="1">
    <location>
        <begin position="45"/>
        <end position="65"/>
    </location>
</feature>
<feature type="transmembrane region" description="Helical" evidence="1">
    <location>
        <begin position="202"/>
        <end position="224"/>
    </location>
</feature>
<accession>A0A1T4RZI3</accession>
<feature type="transmembrane region" description="Helical" evidence="1">
    <location>
        <begin position="138"/>
        <end position="167"/>
    </location>
</feature>
<evidence type="ECO:0000313" key="4">
    <source>
        <dbReference type="Proteomes" id="UP000190065"/>
    </source>
</evidence>
<keyword evidence="3" id="KW-0645">Protease</keyword>
<keyword evidence="1" id="KW-0812">Transmembrane</keyword>
<dbReference type="GO" id="GO:0080120">
    <property type="term" value="P:CAAX-box protein maturation"/>
    <property type="evidence" value="ECO:0007669"/>
    <property type="project" value="UniProtKB-ARBA"/>
</dbReference>
<name>A0A1T4RZI3_9BACT</name>
<feature type="domain" description="CAAX prenyl protease 2/Lysostaphin resistance protein A-like" evidence="2">
    <location>
        <begin position="105"/>
        <end position="195"/>
    </location>
</feature>
<sequence length="233" mass="26642">MANIKELLKRKGLPILLFYLCAVACRSIAVYVLPAIAPDGSHSLWQQLCEGLGPTLGALVVMCFFKKKLFCSIMGASPKRSVFCILFPILLLLLFDRTNGLKGAFIFLCCVSYAFLEEFGWRGYLMGELANWKRPWRILFMTTLWFFWHVNVPLGINGCIFFAILLLSSWGLDQLANDTHSLVLCACLHGVFNLFKHNNGLLDYRLTIVLLAISILSWFVVWYYPFHRRNTQS</sequence>
<dbReference type="GO" id="GO:0006508">
    <property type="term" value="P:proteolysis"/>
    <property type="evidence" value="ECO:0007669"/>
    <property type="project" value="UniProtKB-KW"/>
</dbReference>
<reference evidence="3 4" key="1">
    <citation type="submission" date="2017-02" db="EMBL/GenBank/DDBJ databases">
        <authorList>
            <person name="Peterson S.W."/>
        </authorList>
    </citation>
    <scope>NUCLEOTIDE SEQUENCE [LARGE SCALE GENOMIC DNA]</scope>
    <source>
        <strain evidence="3 4">ATCC 43324</strain>
    </source>
</reference>
<feature type="transmembrane region" description="Helical" evidence="1">
    <location>
        <begin position="12"/>
        <end position="33"/>
    </location>
</feature>
<feature type="transmembrane region" description="Helical" evidence="1">
    <location>
        <begin position="101"/>
        <end position="117"/>
    </location>
</feature>
<protein>
    <submittedName>
        <fullName evidence="3">CAAX protease self-immunity</fullName>
    </submittedName>
</protein>
<keyword evidence="1" id="KW-1133">Transmembrane helix</keyword>
<proteinExistence type="predicted"/>
<dbReference type="Proteomes" id="UP000190065">
    <property type="component" value="Unassembled WGS sequence"/>
</dbReference>
<dbReference type="Pfam" id="PF02517">
    <property type="entry name" value="Rce1-like"/>
    <property type="match status" value="1"/>
</dbReference>
<evidence type="ECO:0000313" key="3">
    <source>
        <dbReference type="EMBL" id="SKA21355.1"/>
    </source>
</evidence>
<keyword evidence="3" id="KW-0378">Hydrolase</keyword>
<gene>
    <name evidence="3" type="ORF">SAMN02745202_02509</name>
</gene>
<evidence type="ECO:0000256" key="1">
    <source>
        <dbReference type="SAM" id="Phobius"/>
    </source>
</evidence>
<feature type="transmembrane region" description="Helical" evidence="1">
    <location>
        <begin position="77"/>
        <end position="95"/>
    </location>
</feature>